<evidence type="ECO:0000313" key="3">
    <source>
        <dbReference type="Proteomes" id="UP000664628"/>
    </source>
</evidence>
<keyword evidence="3" id="KW-1185">Reference proteome</keyword>
<reference evidence="2 3" key="1">
    <citation type="submission" date="2021-03" db="EMBL/GenBank/DDBJ databases">
        <title>Fibrella sp. HMF5405 genome sequencing and assembly.</title>
        <authorList>
            <person name="Kang H."/>
            <person name="Kim H."/>
            <person name="Bae S."/>
            <person name="Joh K."/>
        </authorList>
    </citation>
    <scope>NUCLEOTIDE SEQUENCE [LARGE SCALE GENOMIC DNA]</scope>
    <source>
        <strain evidence="2 3">HMF5405</strain>
    </source>
</reference>
<gene>
    <name evidence="2" type="ORF">J2I46_01940</name>
</gene>
<dbReference type="Proteomes" id="UP000664628">
    <property type="component" value="Unassembled WGS sequence"/>
</dbReference>
<dbReference type="RefSeq" id="WP_207327241.1">
    <property type="nucleotide sequence ID" value="NZ_JAFMYW010000001.1"/>
</dbReference>
<comment type="caution">
    <text evidence="2">The sequence shown here is derived from an EMBL/GenBank/DDBJ whole genome shotgun (WGS) entry which is preliminary data.</text>
</comment>
<dbReference type="InterPro" id="IPR052345">
    <property type="entry name" value="Rad_response_metalloprotease"/>
</dbReference>
<protein>
    <submittedName>
        <fullName evidence="2">ImmA/IrrE family metallo-endopeptidase</fullName>
    </submittedName>
</protein>
<evidence type="ECO:0000259" key="1">
    <source>
        <dbReference type="Pfam" id="PF06114"/>
    </source>
</evidence>
<dbReference type="InterPro" id="IPR010359">
    <property type="entry name" value="IrrE_HExxH"/>
</dbReference>
<dbReference type="Pfam" id="PF06114">
    <property type="entry name" value="Peptidase_M78"/>
    <property type="match status" value="1"/>
</dbReference>
<feature type="domain" description="IrrE N-terminal-like" evidence="1">
    <location>
        <begin position="35"/>
        <end position="178"/>
    </location>
</feature>
<dbReference type="Gene3D" id="1.10.10.2910">
    <property type="match status" value="1"/>
</dbReference>
<dbReference type="PANTHER" id="PTHR43236">
    <property type="entry name" value="ANTITOXIN HIGA1"/>
    <property type="match status" value="1"/>
</dbReference>
<accession>A0ABS3JBG0</accession>
<organism evidence="2 3">
    <name type="scientific">Fibrella forsythiae</name>
    <dbReference type="NCBI Taxonomy" id="2817061"/>
    <lineage>
        <taxon>Bacteria</taxon>
        <taxon>Pseudomonadati</taxon>
        <taxon>Bacteroidota</taxon>
        <taxon>Cytophagia</taxon>
        <taxon>Cytophagales</taxon>
        <taxon>Spirosomataceae</taxon>
        <taxon>Fibrella</taxon>
    </lineage>
</organism>
<sequence length="184" mass="20568">MTRKRQTQIEALASKTLMHAQAYQLPVNLPKVAKSLDIDLIGFDFGDEITGCMLRSDDGRVRIGYNDQLPTRTVGRFAIAHSMGHHVLEHFEYMARPEVSANYYTIFGISALDHKSRSEMEQEREANAFAAALLMPADLVLVAIQKCANPADYLRADLLLSVADRCQVSPQLMALRLSTLCALW</sequence>
<proteinExistence type="predicted"/>
<dbReference type="PANTHER" id="PTHR43236:SF2">
    <property type="entry name" value="BLL0069 PROTEIN"/>
    <property type="match status" value="1"/>
</dbReference>
<name>A0ABS3JBG0_9BACT</name>
<evidence type="ECO:0000313" key="2">
    <source>
        <dbReference type="EMBL" id="MBO0947325.1"/>
    </source>
</evidence>
<dbReference type="EMBL" id="JAFMYW010000001">
    <property type="protein sequence ID" value="MBO0947325.1"/>
    <property type="molecule type" value="Genomic_DNA"/>
</dbReference>